<keyword evidence="1" id="KW-1133">Transmembrane helix</keyword>
<keyword evidence="3" id="KW-1185">Reference proteome</keyword>
<gene>
    <name evidence="2" type="ORF">APZ42_033313</name>
</gene>
<organism evidence="2 3">
    <name type="scientific">Daphnia magna</name>
    <dbReference type="NCBI Taxonomy" id="35525"/>
    <lineage>
        <taxon>Eukaryota</taxon>
        <taxon>Metazoa</taxon>
        <taxon>Ecdysozoa</taxon>
        <taxon>Arthropoda</taxon>
        <taxon>Crustacea</taxon>
        <taxon>Branchiopoda</taxon>
        <taxon>Diplostraca</taxon>
        <taxon>Cladocera</taxon>
        <taxon>Anomopoda</taxon>
        <taxon>Daphniidae</taxon>
        <taxon>Daphnia</taxon>
    </lineage>
</organism>
<keyword evidence="1" id="KW-0812">Transmembrane</keyword>
<feature type="transmembrane region" description="Helical" evidence="1">
    <location>
        <begin position="72"/>
        <end position="91"/>
    </location>
</feature>
<dbReference type="AlphaFoldDB" id="A0A164L8G6"/>
<keyword evidence="1" id="KW-0472">Membrane</keyword>
<comment type="caution">
    <text evidence="2">The sequence shown here is derived from an EMBL/GenBank/DDBJ whole genome shotgun (WGS) entry which is preliminary data.</text>
</comment>
<dbReference type="Proteomes" id="UP000076858">
    <property type="component" value="Unassembled WGS sequence"/>
</dbReference>
<proteinExistence type="predicted"/>
<name>A0A164L8G6_9CRUS</name>
<dbReference type="EMBL" id="LRGB01003164">
    <property type="protein sequence ID" value="KZS03884.1"/>
    <property type="molecule type" value="Genomic_DNA"/>
</dbReference>
<protein>
    <submittedName>
        <fullName evidence="2">Uncharacterized protein</fullName>
    </submittedName>
</protein>
<reference evidence="2 3" key="1">
    <citation type="submission" date="2016-03" db="EMBL/GenBank/DDBJ databases">
        <title>EvidentialGene: Evidence-directed Construction of Genes on Genomes.</title>
        <authorList>
            <person name="Gilbert D.G."/>
            <person name="Choi J.-H."/>
            <person name="Mockaitis K."/>
            <person name="Colbourne J."/>
            <person name="Pfrender M."/>
        </authorList>
    </citation>
    <scope>NUCLEOTIDE SEQUENCE [LARGE SCALE GENOMIC DNA]</scope>
    <source>
        <strain evidence="2 3">Xinb3</strain>
        <tissue evidence="2">Complete organism</tissue>
    </source>
</reference>
<evidence type="ECO:0000256" key="1">
    <source>
        <dbReference type="SAM" id="Phobius"/>
    </source>
</evidence>
<evidence type="ECO:0000313" key="3">
    <source>
        <dbReference type="Proteomes" id="UP000076858"/>
    </source>
</evidence>
<accession>A0A164L8G6</accession>
<evidence type="ECO:0000313" key="2">
    <source>
        <dbReference type="EMBL" id="KZS03884.1"/>
    </source>
</evidence>
<sequence>MALFCSIPFRQYAPVLDNILPSEYPRNCYLIGHEVLHVIGAPNSVKTADRTGGLIMNSRNVTYRAYVGRSSFLMQTPLLLMVYFMINPWYLTRFGAPEY</sequence>